<dbReference type="EMBL" id="AFYH01177713">
    <property type="status" value="NOT_ANNOTATED_CDS"/>
    <property type="molecule type" value="Genomic_DNA"/>
</dbReference>
<dbReference type="FunCoup" id="H3A6I9">
    <property type="interactions" value="217"/>
</dbReference>
<feature type="region of interest" description="Disordered" evidence="1">
    <location>
        <begin position="502"/>
        <end position="523"/>
    </location>
</feature>
<dbReference type="RefSeq" id="XP_006007011.1">
    <property type="nucleotide sequence ID" value="XM_006006949.2"/>
</dbReference>
<dbReference type="EMBL" id="AFYH01177705">
    <property type="status" value="NOT_ANNOTATED_CDS"/>
    <property type="molecule type" value="Genomic_DNA"/>
</dbReference>
<dbReference type="EMBL" id="AFYH01177704">
    <property type="status" value="NOT_ANNOTATED_CDS"/>
    <property type="molecule type" value="Genomic_DNA"/>
</dbReference>
<dbReference type="EMBL" id="AFYH01177706">
    <property type="status" value="NOT_ANNOTATED_CDS"/>
    <property type="molecule type" value="Genomic_DNA"/>
</dbReference>
<dbReference type="Proteomes" id="UP000008672">
    <property type="component" value="Unassembled WGS sequence"/>
</dbReference>
<feature type="region of interest" description="Disordered" evidence="1">
    <location>
        <begin position="155"/>
        <end position="194"/>
    </location>
</feature>
<evidence type="ECO:0000256" key="1">
    <source>
        <dbReference type="SAM" id="MobiDB-lite"/>
    </source>
</evidence>
<dbReference type="GeneTree" id="ENSGT00390000015862"/>
<dbReference type="EMBL" id="AFYH01177708">
    <property type="status" value="NOT_ANNOTATED_CDS"/>
    <property type="molecule type" value="Genomic_DNA"/>
</dbReference>
<dbReference type="EMBL" id="AFYH01177712">
    <property type="status" value="NOT_ANNOTATED_CDS"/>
    <property type="molecule type" value="Genomic_DNA"/>
</dbReference>
<name>H3A6I9_LATCH</name>
<gene>
    <name evidence="2" type="primary">MLIP</name>
</gene>
<organism evidence="2 3">
    <name type="scientific">Latimeria chalumnae</name>
    <name type="common">Coelacanth</name>
    <dbReference type="NCBI Taxonomy" id="7897"/>
    <lineage>
        <taxon>Eukaryota</taxon>
        <taxon>Metazoa</taxon>
        <taxon>Chordata</taxon>
        <taxon>Craniata</taxon>
        <taxon>Vertebrata</taxon>
        <taxon>Euteleostomi</taxon>
        <taxon>Coelacanthiformes</taxon>
        <taxon>Coelacanthidae</taxon>
        <taxon>Latimeria</taxon>
    </lineage>
</organism>
<feature type="compositionally biased region" description="Low complexity" evidence="1">
    <location>
        <begin position="343"/>
        <end position="358"/>
    </location>
</feature>
<dbReference type="KEGG" id="lcm:102363345"/>
<dbReference type="Ensembl" id="ENSLACT00000005307.1">
    <property type="protein sequence ID" value="ENSLACP00000005260.1"/>
    <property type="gene ID" value="ENSLACG00000004674.1"/>
</dbReference>
<dbReference type="EMBL" id="AFYH01177707">
    <property type="status" value="NOT_ANNOTATED_CDS"/>
    <property type="molecule type" value="Genomic_DNA"/>
</dbReference>
<dbReference type="OrthoDB" id="9907594at2759"/>
<dbReference type="AlphaFoldDB" id="H3A6I9"/>
<feature type="compositionally biased region" description="Low complexity" evidence="1">
    <location>
        <begin position="171"/>
        <end position="189"/>
    </location>
</feature>
<feature type="region of interest" description="Disordered" evidence="1">
    <location>
        <begin position="343"/>
        <end position="375"/>
    </location>
</feature>
<feature type="compositionally biased region" description="Polar residues" evidence="1">
    <location>
        <begin position="359"/>
        <end position="375"/>
    </location>
</feature>
<dbReference type="OMA" id="HINATSC"/>
<keyword evidence="3" id="KW-1185">Reference proteome</keyword>
<dbReference type="Pfam" id="PF15274">
    <property type="entry name" value="MLIP"/>
    <property type="match status" value="1"/>
</dbReference>
<accession>H3A6I9</accession>
<proteinExistence type="predicted"/>
<dbReference type="PANTHER" id="PTHR31514">
    <property type="entry name" value="MUSCULAR LMNA-INTERACTING PROTEIN MLIP"/>
    <property type="match status" value="1"/>
</dbReference>
<reference evidence="3" key="1">
    <citation type="submission" date="2011-08" db="EMBL/GenBank/DDBJ databases">
        <title>The draft genome of Latimeria chalumnae.</title>
        <authorList>
            <person name="Di Palma F."/>
            <person name="Alfoldi J."/>
            <person name="Johnson J."/>
            <person name="Berlin A."/>
            <person name="Gnerre S."/>
            <person name="Jaffe D."/>
            <person name="MacCallum I."/>
            <person name="Young S."/>
            <person name="Walker B.J."/>
            <person name="Lander E."/>
            <person name="Lindblad-Toh K."/>
        </authorList>
    </citation>
    <scope>NUCLEOTIDE SEQUENCE [LARGE SCALE GENOMIC DNA]</scope>
    <source>
        <strain evidence="3">Wild caught</strain>
    </source>
</reference>
<feature type="compositionally biased region" description="Low complexity" evidence="1">
    <location>
        <begin position="505"/>
        <end position="520"/>
    </location>
</feature>
<reference evidence="2" key="3">
    <citation type="submission" date="2025-09" db="UniProtKB">
        <authorList>
            <consortium name="Ensembl"/>
        </authorList>
    </citation>
    <scope>IDENTIFICATION</scope>
</reference>
<dbReference type="InParanoid" id="H3A6I9"/>
<dbReference type="EMBL" id="AFYH01177709">
    <property type="status" value="NOT_ANNOTATED_CDS"/>
    <property type="molecule type" value="Genomic_DNA"/>
</dbReference>
<evidence type="ECO:0000313" key="2">
    <source>
        <dbReference type="Ensembl" id="ENSLACP00000005260.1"/>
    </source>
</evidence>
<dbReference type="GeneID" id="102363345"/>
<dbReference type="HOGENOM" id="CLU_301091_0_0_1"/>
<dbReference type="PANTHER" id="PTHR31514:SF1">
    <property type="entry name" value="MUSCULAR LMNA-INTERACTING PROTEIN"/>
    <property type="match status" value="1"/>
</dbReference>
<dbReference type="CTD" id="90523"/>
<dbReference type="eggNOG" id="ENOG502QTJV">
    <property type="taxonomic scope" value="Eukaryota"/>
</dbReference>
<reference evidence="2" key="2">
    <citation type="submission" date="2025-08" db="UniProtKB">
        <authorList>
            <consortium name="Ensembl"/>
        </authorList>
    </citation>
    <scope>IDENTIFICATION</scope>
</reference>
<dbReference type="Bgee" id="ENSLACG00000004674">
    <property type="expression patterns" value="Expressed in post-anal tail muscle and 4 other cell types or tissues"/>
</dbReference>
<feature type="region of interest" description="Disordered" evidence="1">
    <location>
        <begin position="744"/>
        <end position="765"/>
    </location>
</feature>
<sequence>MELDKQETETIINRTQSEKLRDTIVTKEHGQDPLKLKSRVPLESEAKPLTFTFVPIVRNLPAQIQIVDASQFLSHAKKKDNHKAINEHLNKSETTAKYFAPKRVDYKDTDATEPPFCQTDSKLHCLETKQFMSTETDMLRDGVFKAEIVYLAESDEEEEEAIARNEKRQLTSSCSTDSTSSTHPTAHSAKIQNQSTGLKESCKISQSLTGSFYQSSQMPASDTVPSKLHCHSSTLENLPTIQSPCFNVSTKNNINSSSSSNALHTECFSSPNFFSSKSETTSSVSRNTSTPSLRDFLDSSEFLNSSACSPSPCFSSRSSALSPIPLRITPHFISPSPSLFQVPPTSLSPTPSKLGLSPDQTLSRATLSKSGTKSPLSSQLSILTAVLRSGTHSSLSLASTASSRPFSPSQCHTIFPCSSPTNSLNIINSPATMYSQKSKVHLTTTKTLNCPSSEAEKRASPGKCKLTEEQPFNLSIISPSSSKSLDSFTNNEHRPSFPKLSGMYSTSGGHTSPTSSSFSSRVISPCQTSPSSLNSTRCSSPGTCSPLLQEMSSIPRLFFSTPTGQYKTPTTSCSEGVVYSFQQTSSQISSGDLSFSHTLPFAPMSASGIPKNPLTSKACAPYEKAGTPPCLDQLYSPSLSSSTPSLAQPFQQSTSTSPIANNFSCQSPFPTAHINATSCTDVVTHLSSPQLNSVLTSANYCDTDPPLLEPHCLTPIPECTANSPLPRQITQSQFLSLPKRVSAPHTVRTPSPVPDHSSPHCSISRSGTLASAQSSTFSVDNDSKTPKQYKIKSSYKVFAAIPTNTLLMEQKAIDDAAVEEMALNDGDKPLADTHSELCSPAQFRQQSEELYATIDQLLEDSLNMCCSNSAPTSLQTLADSDTPKASVKPSKAAGRETKYANLCSSASCSTESRLTKPGVIRPVIITPKSPTKSEEEEYQANPFKRYLAENSDIEIQQKPDLSSSLSYPTVHHHLYQTKLSLQGVPLSHPLPFNNLSCLTPGPYIHLSPIFSCDCHINSNIPFSLNSLYNKPRHPIVTIHENEALSSKELVYSATKLKKSDQPGNHDNQQV</sequence>
<evidence type="ECO:0000313" key="3">
    <source>
        <dbReference type="Proteomes" id="UP000008672"/>
    </source>
</evidence>
<dbReference type="EMBL" id="AFYH01177710">
    <property type="status" value="NOT_ANNOTATED_CDS"/>
    <property type="molecule type" value="Genomic_DNA"/>
</dbReference>
<dbReference type="EMBL" id="AFYH01177711">
    <property type="status" value="NOT_ANNOTATED_CDS"/>
    <property type="molecule type" value="Genomic_DNA"/>
</dbReference>
<dbReference type="InterPro" id="IPR029331">
    <property type="entry name" value="MLIP"/>
</dbReference>
<protein>
    <submittedName>
        <fullName evidence="2">Muscular LMNA interacting protein</fullName>
    </submittedName>
</protein>
<dbReference type="RefSeq" id="XP_006007012.1">
    <property type="nucleotide sequence ID" value="XM_006006950.2"/>
</dbReference>